<dbReference type="InterPro" id="IPR025028">
    <property type="entry name" value="DUF3951"/>
</dbReference>
<sequence length="70" mass="7962">MNPMNIMALGLPSVIVILVIIGFYKVFVKKKSVTPFYTPFDKITGQTEVEFHEEQEILAEDEGEGDDKDR</sequence>
<keyword evidence="3" id="KW-1185">Reference proteome</keyword>
<proteinExistence type="predicted"/>
<dbReference type="RefSeq" id="WP_053476191.1">
    <property type="nucleotide sequence ID" value="NZ_CP041305.1"/>
</dbReference>
<organism evidence="2 3">
    <name type="scientific">Cytobacillus solani</name>
    <dbReference type="NCBI Taxonomy" id="1637975"/>
    <lineage>
        <taxon>Bacteria</taxon>
        <taxon>Bacillati</taxon>
        <taxon>Bacillota</taxon>
        <taxon>Bacilli</taxon>
        <taxon>Bacillales</taxon>
        <taxon>Bacillaceae</taxon>
        <taxon>Cytobacillus</taxon>
    </lineage>
</organism>
<dbReference type="Pfam" id="PF13131">
    <property type="entry name" value="DUF3951"/>
    <property type="match status" value="1"/>
</dbReference>
<feature type="transmembrane region" description="Helical" evidence="1">
    <location>
        <begin position="6"/>
        <end position="27"/>
    </location>
</feature>
<evidence type="ECO:0000313" key="2">
    <source>
        <dbReference type="EMBL" id="KQL19656.1"/>
    </source>
</evidence>
<comment type="caution">
    <text evidence="2">The sequence shown here is derived from an EMBL/GenBank/DDBJ whole genome shotgun (WGS) entry which is preliminary data.</text>
</comment>
<gene>
    <name evidence="2" type="ORF">AN957_14495</name>
</gene>
<evidence type="ECO:0000313" key="3">
    <source>
        <dbReference type="Proteomes" id="UP000050996"/>
    </source>
</evidence>
<reference evidence="2 3" key="1">
    <citation type="submission" date="2015-09" db="EMBL/GenBank/DDBJ databases">
        <title>Genome sequencing project for genomic taxonomy and phylogenomics of Bacillus-like bacteria.</title>
        <authorList>
            <person name="Liu B."/>
            <person name="Wang J."/>
            <person name="Zhu Y."/>
            <person name="Liu G."/>
            <person name="Chen Q."/>
            <person name="Chen Z."/>
            <person name="Lan J."/>
            <person name="Che J."/>
            <person name="Ge C."/>
            <person name="Shi H."/>
            <person name="Pan Z."/>
            <person name="Liu X."/>
        </authorList>
    </citation>
    <scope>NUCLEOTIDE SEQUENCE [LARGE SCALE GENOMIC DNA]</scope>
    <source>
        <strain evidence="2 3">FJAT-18043</strain>
    </source>
</reference>
<dbReference type="EMBL" id="LJIX01000006">
    <property type="protein sequence ID" value="KQL19656.1"/>
    <property type="molecule type" value="Genomic_DNA"/>
</dbReference>
<evidence type="ECO:0008006" key="4">
    <source>
        <dbReference type="Google" id="ProtNLM"/>
    </source>
</evidence>
<evidence type="ECO:0000256" key="1">
    <source>
        <dbReference type="SAM" id="Phobius"/>
    </source>
</evidence>
<accession>A0A0Q3QPX6</accession>
<keyword evidence="1" id="KW-1133">Transmembrane helix</keyword>
<keyword evidence="1" id="KW-0812">Transmembrane</keyword>
<keyword evidence="1" id="KW-0472">Membrane</keyword>
<protein>
    <recommendedName>
        <fullName evidence="4">DUF3951 domain-containing protein</fullName>
    </recommendedName>
</protein>
<dbReference type="AlphaFoldDB" id="A0A0Q3QPX6"/>
<dbReference type="Proteomes" id="UP000050996">
    <property type="component" value="Unassembled WGS sequence"/>
</dbReference>
<dbReference type="STRING" id="1637975.AN957_14495"/>
<dbReference type="PATRIC" id="fig|1637975.4.peg.2772"/>
<name>A0A0Q3QPX6_9BACI</name>